<organism evidence="1">
    <name type="scientific">Anguilla anguilla</name>
    <name type="common">European freshwater eel</name>
    <name type="synonym">Muraena anguilla</name>
    <dbReference type="NCBI Taxonomy" id="7936"/>
    <lineage>
        <taxon>Eukaryota</taxon>
        <taxon>Metazoa</taxon>
        <taxon>Chordata</taxon>
        <taxon>Craniata</taxon>
        <taxon>Vertebrata</taxon>
        <taxon>Euteleostomi</taxon>
        <taxon>Actinopterygii</taxon>
        <taxon>Neopterygii</taxon>
        <taxon>Teleostei</taxon>
        <taxon>Anguilliformes</taxon>
        <taxon>Anguillidae</taxon>
        <taxon>Anguilla</taxon>
    </lineage>
</organism>
<proteinExistence type="predicted"/>
<reference evidence="1" key="2">
    <citation type="journal article" date="2015" name="Fish Shellfish Immunol.">
        <title>Early steps in the European eel (Anguilla anguilla)-Vibrio vulnificus interaction in the gills: Role of the RtxA13 toxin.</title>
        <authorList>
            <person name="Callol A."/>
            <person name="Pajuelo D."/>
            <person name="Ebbesson L."/>
            <person name="Teles M."/>
            <person name="MacKenzie S."/>
            <person name="Amaro C."/>
        </authorList>
    </citation>
    <scope>NUCLEOTIDE SEQUENCE</scope>
</reference>
<protein>
    <submittedName>
        <fullName evidence="1">Uncharacterized protein</fullName>
    </submittedName>
</protein>
<accession>A0A0E9WDP7</accession>
<dbReference type="AlphaFoldDB" id="A0A0E9WDP7"/>
<reference evidence="1" key="1">
    <citation type="submission" date="2014-11" db="EMBL/GenBank/DDBJ databases">
        <authorList>
            <person name="Amaro Gonzalez C."/>
        </authorList>
    </citation>
    <scope>NUCLEOTIDE SEQUENCE</scope>
</reference>
<evidence type="ECO:0000313" key="1">
    <source>
        <dbReference type="EMBL" id="JAH87613.1"/>
    </source>
</evidence>
<sequence length="38" mass="4619">MRGFTSISNDLCRNYRHFYKLFAHICSLTLIQYTNYDL</sequence>
<name>A0A0E9WDP7_ANGAN</name>
<dbReference type="EMBL" id="GBXM01020964">
    <property type="protein sequence ID" value="JAH87613.1"/>
    <property type="molecule type" value="Transcribed_RNA"/>
</dbReference>